<dbReference type="Gene3D" id="3.40.50.720">
    <property type="entry name" value="NAD(P)-binding Rossmann-like Domain"/>
    <property type="match status" value="1"/>
</dbReference>
<organism evidence="4 5">
    <name type="scientific">Candidatus Fervidibacter japonicus</name>
    <dbReference type="NCBI Taxonomy" id="2035412"/>
    <lineage>
        <taxon>Bacteria</taxon>
        <taxon>Candidatus Fervidibacterota</taxon>
        <taxon>Candidatus Fervidibacter</taxon>
    </lineage>
</organism>
<comment type="caution">
    <text evidence="4">The sequence shown here is derived from an EMBL/GenBank/DDBJ whole genome shotgun (WGS) entry which is preliminary data.</text>
</comment>
<keyword evidence="2 4" id="KW-0560">Oxidoreductase</keyword>
<dbReference type="PANTHER" id="PTHR10491">
    <property type="entry name" value="DTDP-4-DEHYDRORHAMNOSE REDUCTASE"/>
    <property type="match status" value="1"/>
</dbReference>
<dbReference type="Proteomes" id="UP000236173">
    <property type="component" value="Unassembled WGS sequence"/>
</dbReference>
<dbReference type="CDD" id="cd05254">
    <property type="entry name" value="dTDP_HR_like_SDR_e"/>
    <property type="match status" value="1"/>
</dbReference>
<sequence>MPEFVVLGANGQLGSAVVAQLPPDTVAALTHADLDITDVSRVAVTLRSLRPRVVFNCAAFVRVDDAEDAPEEAWRVNAAAALYLARLCADLDATLVHISTDYVFDGRKGAPYTELDVPCPLSVYGATKLLGEFFVRAYCPRHIVVRTAGLYGLRGSRAKGGNFIERILAQARAGTPLRVVADQVTSPTYARDLAAHLVRLAAAEKFGLYHIANSGHCSWHTFAVAVLELAGLEVVVEPIDTATLGQKARRPAFSALVSVRLLSAGLPPLRHWREALAAYWVDRQAFSVSVC</sequence>
<feature type="domain" description="RmlD-like substrate binding" evidence="3">
    <location>
        <begin position="5"/>
        <end position="279"/>
    </location>
</feature>
<evidence type="ECO:0000256" key="2">
    <source>
        <dbReference type="RuleBase" id="RU364082"/>
    </source>
</evidence>
<reference evidence="5" key="1">
    <citation type="submission" date="2017-09" db="EMBL/GenBank/DDBJ databases">
        <title>Metaegenomics of thermophilic ammonia-oxidizing enrichment culture.</title>
        <authorList>
            <person name="Kato S."/>
            <person name="Suzuki K."/>
        </authorList>
    </citation>
    <scope>NUCLEOTIDE SEQUENCE [LARGE SCALE GENOMIC DNA]</scope>
</reference>
<protein>
    <recommendedName>
        <fullName evidence="2">dTDP-4-dehydrorhamnose reductase</fullName>
        <ecNumber evidence="2">1.1.1.133</ecNumber>
    </recommendedName>
</protein>
<dbReference type="EMBL" id="BEHT01000016">
    <property type="protein sequence ID" value="GBC98839.1"/>
    <property type="molecule type" value="Genomic_DNA"/>
</dbReference>
<comment type="pathway">
    <text evidence="2">Carbohydrate biosynthesis; dTDP-L-rhamnose biosynthesis.</text>
</comment>
<dbReference type="PANTHER" id="PTHR10491:SF4">
    <property type="entry name" value="METHIONINE ADENOSYLTRANSFERASE 2 SUBUNIT BETA"/>
    <property type="match status" value="1"/>
</dbReference>
<dbReference type="EC" id="1.1.1.133" evidence="2"/>
<dbReference type="NCBIfam" id="TIGR01214">
    <property type="entry name" value="rmlD"/>
    <property type="match status" value="1"/>
</dbReference>
<evidence type="ECO:0000256" key="1">
    <source>
        <dbReference type="ARBA" id="ARBA00010944"/>
    </source>
</evidence>
<accession>A0A2H5XCC2</accession>
<dbReference type="InterPro" id="IPR005913">
    <property type="entry name" value="dTDP_dehydrorham_reduct"/>
</dbReference>
<dbReference type="GO" id="GO:0008831">
    <property type="term" value="F:dTDP-4-dehydrorhamnose reductase activity"/>
    <property type="evidence" value="ECO:0007669"/>
    <property type="project" value="UniProtKB-EC"/>
</dbReference>
<comment type="similarity">
    <text evidence="1 2">Belongs to the dTDP-4-dehydrorhamnose reductase family.</text>
</comment>
<dbReference type="InterPro" id="IPR029903">
    <property type="entry name" value="RmlD-like-bd"/>
</dbReference>
<name>A0A2H5XCC2_9BACT</name>
<evidence type="ECO:0000259" key="3">
    <source>
        <dbReference type="Pfam" id="PF04321"/>
    </source>
</evidence>
<evidence type="ECO:0000313" key="5">
    <source>
        <dbReference type="Proteomes" id="UP000236173"/>
    </source>
</evidence>
<dbReference type="Gene3D" id="3.90.25.10">
    <property type="entry name" value="UDP-galactose 4-epimerase, domain 1"/>
    <property type="match status" value="1"/>
</dbReference>
<proteinExistence type="inferred from homology"/>
<evidence type="ECO:0000313" key="4">
    <source>
        <dbReference type="EMBL" id="GBC98839.1"/>
    </source>
</evidence>
<dbReference type="AlphaFoldDB" id="A0A2H5XCC2"/>
<dbReference type="GO" id="GO:0005829">
    <property type="term" value="C:cytosol"/>
    <property type="evidence" value="ECO:0007669"/>
    <property type="project" value="TreeGrafter"/>
</dbReference>
<keyword evidence="2" id="KW-0521">NADP</keyword>
<dbReference type="SUPFAM" id="SSF51735">
    <property type="entry name" value="NAD(P)-binding Rossmann-fold domains"/>
    <property type="match status" value="1"/>
</dbReference>
<gene>
    <name evidence="4" type="primary">rmlD</name>
    <name evidence="4" type="ORF">HRbin17_01356</name>
</gene>
<dbReference type="UniPathway" id="UPA00124"/>
<dbReference type="Pfam" id="PF04321">
    <property type="entry name" value="RmlD_sub_bind"/>
    <property type="match status" value="1"/>
</dbReference>
<dbReference type="GO" id="GO:0019305">
    <property type="term" value="P:dTDP-rhamnose biosynthetic process"/>
    <property type="evidence" value="ECO:0007669"/>
    <property type="project" value="UniProtKB-UniPathway"/>
</dbReference>
<dbReference type="InterPro" id="IPR036291">
    <property type="entry name" value="NAD(P)-bd_dom_sf"/>
</dbReference>
<comment type="function">
    <text evidence="2">Catalyzes the reduction of dTDP-6-deoxy-L-lyxo-4-hexulose to yield dTDP-L-rhamnose.</text>
</comment>